<dbReference type="RefSeq" id="WP_158868087.1">
    <property type="nucleotide sequence ID" value="NZ_CP046401.1"/>
</dbReference>
<protein>
    <submittedName>
        <fullName evidence="1">Uncharacterized protein</fullName>
    </submittedName>
</protein>
<dbReference type="KEGG" id="mcos:GM418_16015"/>
<reference evidence="1 2" key="1">
    <citation type="submission" date="2019-11" db="EMBL/GenBank/DDBJ databases">
        <authorList>
            <person name="Zheng R.K."/>
            <person name="Sun C.M."/>
        </authorList>
    </citation>
    <scope>NUCLEOTIDE SEQUENCE [LARGE SCALE GENOMIC DNA]</scope>
    <source>
        <strain evidence="1 2">WC007</strain>
    </source>
</reference>
<proteinExistence type="predicted"/>
<keyword evidence="2" id="KW-1185">Reference proteome</keyword>
<evidence type="ECO:0000313" key="1">
    <source>
        <dbReference type="EMBL" id="QGY45119.1"/>
    </source>
</evidence>
<dbReference type="EMBL" id="CP046401">
    <property type="protein sequence ID" value="QGY45119.1"/>
    <property type="molecule type" value="Genomic_DNA"/>
</dbReference>
<name>A0A6I6JV24_9BACT</name>
<gene>
    <name evidence="1" type="ORF">GM418_16015</name>
</gene>
<accession>A0A6I6JV24</accession>
<evidence type="ECO:0000313" key="2">
    <source>
        <dbReference type="Proteomes" id="UP000428260"/>
    </source>
</evidence>
<sequence>MMKQFLFTVSFLILGIFAFSIENYPSGARSLALSHASVSFSDVWSTFHNQAGLTGVNAFSAGFFYESKFQIEELSLVSGALVLPTASGNFGVSFFQFGEGNFKENKFGLAFSKLLTKRLGAGIQLDYLSQTFPENSRSKGFVTIEGGAIFSASEDLVFGAHVFNPFLRGIETLNGKQKVPAVFRLGGRYHFDTVVLLAFEAEKNSRNPLLMKTGVEFKPVENLALRFGVSGKPFKYTAGLGYTFGKVTTDIGFSYHGNLGFTPSVSLQFNL</sequence>
<organism evidence="1 2">
    <name type="scientific">Maribellus comscasis</name>
    <dbReference type="NCBI Taxonomy" id="2681766"/>
    <lineage>
        <taxon>Bacteria</taxon>
        <taxon>Pseudomonadati</taxon>
        <taxon>Bacteroidota</taxon>
        <taxon>Bacteroidia</taxon>
        <taxon>Marinilabiliales</taxon>
        <taxon>Prolixibacteraceae</taxon>
        <taxon>Maribellus</taxon>
    </lineage>
</organism>
<dbReference type="AlphaFoldDB" id="A0A6I6JV24"/>
<dbReference type="Proteomes" id="UP000428260">
    <property type="component" value="Chromosome"/>
</dbReference>
<dbReference type="SUPFAM" id="SSF56935">
    <property type="entry name" value="Porins"/>
    <property type="match status" value="1"/>
</dbReference>